<proteinExistence type="inferred from homology"/>
<dbReference type="SUPFAM" id="SSF54427">
    <property type="entry name" value="NTF2-like"/>
    <property type="match status" value="1"/>
</dbReference>
<evidence type="ECO:0000256" key="4">
    <source>
        <dbReference type="ARBA" id="ARBA00022448"/>
    </source>
</evidence>
<dbReference type="Gene3D" id="3.10.450.50">
    <property type="match status" value="1"/>
</dbReference>
<accession>A0A6J3H4M7</accession>
<comment type="similarity">
    <text evidence="3">Belongs to the NXF family.</text>
</comment>
<keyword evidence="12" id="KW-1185">Reference proteome</keyword>
<dbReference type="Pfam" id="PF03943">
    <property type="entry name" value="TAP_C"/>
    <property type="match status" value="1"/>
</dbReference>
<dbReference type="Proteomes" id="UP000504640">
    <property type="component" value="Unplaced"/>
</dbReference>
<evidence type="ECO:0000256" key="2">
    <source>
        <dbReference type="ARBA" id="ARBA00004496"/>
    </source>
</evidence>
<dbReference type="Pfam" id="PF24048">
    <property type="entry name" value="LRR_NXF1-5"/>
    <property type="match status" value="1"/>
</dbReference>
<dbReference type="InterPro" id="IPR018222">
    <property type="entry name" value="Nuclear_transport_factor_2_euk"/>
</dbReference>
<evidence type="ECO:0000259" key="10">
    <source>
        <dbReference type="PROSITE" id="PS50177"/>
    </source>
</evidence>
<evidence type="ECO:0000313" key="13">
    <source>
        <dbReference type="RefSeq" id="XP_032125156.1"/>
    </source>
</evidence>
<reference evidence="13" key="1">
    <citation type="submission" date="2025-08" db="UniProtKB">
        <authorList>
            <consortium name="RefSeq"/>
        </authorList>
    </citation>
    <scope>IDENTIFICATION</scope>
    <source>
        <tissue evidence="13">Blood</tissue>
    </source>
</reference>
<dbReference type="PANTHER" id="PTHR10662">
    <property type="entry name" value="NUCLEAR RNA EXPORT FACTOR"/>
    <property type="match status" value="1"/>
</dbReference>
<keyword evidence="7" id="KW-0677">Repeat</keyword>
<dbReference type="FunFam" id="3.10.450.50:FF:000004">
    <property type="entry name" value="Nuclear RNA export factor 1"/>
    <property type="match status" value="1"/>
</dbReference>
<dbReference type="GO" id="GO:0003723">
    <property type="term" value="F:RNA binding"/>
    <property type="evidence" value="ECO:0007669"/>
    <property type="project" value="InterPro"/>
</dbReference>
<dbReference type="CDD" id="cd14342">
    <property type="entry name" value="UBA_TAP-C"/>
    <property type="match status" value="1"/>
</dbReference>
<dbReference type="FunFam" id="3.30.70.330:FF:000165">
    <property type="entry name" value="nuclear RNA export factor 1"/>
    <property type="match status" value="1"/>
</dbReference>
<dbReference type="PROSITE" id="PS51281">
    <property type="entry name" value="TAP_C"/>
    <property type="match status" value="1"/>
</dbReference>
<evidence type="ECO:0000256" key="1">
    <source>
        <dbReference type="ARBA" id="ARBA00004123"/>
    </source>
</evidence>
<keyword evidence="9" id="KW-0539">Nucleus</keyword>
<dbReference type="InterPro" id="IPR005637">
    <property type="entry name" value="TAP_C_dom"/>
</dbReference>
<keyword evidence="4" id="KW-0813">Transport</keyword>
<dbReference type="Pfam" id="PF22602">
    <property type="entry name" value="NXF_NTF2"/>
    <property type="match status" value="1"/>
</dbReference>
<dbReference type="GeneID" id="116543601"/>
<evidence type="ECO:0000256" key="9">
    <source>
        <dbReference type="ARBA" id="ARBA00023242"/>
    </source>
</evidence>
<evidence type="ECO:0000256" key="3">
    <source>
        <dbReference type="ARBA" id="ARBA00009285"/>
    </source>
</evidence>
<dbReference type="Pfam" id="PF09162">
    <property type="entry name" value="Tap-RNA_bind"/>
    <property type="match status" value="1"/>
</dbReference>
<gene>
    <name evidence="13" type="primary">NXF3</name>
</gene>
<dbReference type="CDD" id="cd00780">
    <property type="entry name" value="NTF2"/>
    <property type="match status" value="1"/>
</dbReference>
<keyword evidence="8" id="KW-0509">mRNA transport</keyword>
<evidence type="ECO:0000256" key="7">
    <source>
        <dbReference type="ARBA" id="ARBA00022737"/>
    </source>
</evidence>
<evidence type="ECO:0000313" key="12">
    <source>
        <dbReference type="Proteomes" id="UP000504640"/>
    </source>
</evidence>
<dbReference type="SUPFAM" id="SSF46934">
    <property type="entry name" value="UBA-like"/>
    <property type="match status" value="1"/>
</dbReference>
<dbReference type="InterPro" id="IPR002075">
    <property type="entry name" value="NTF2_dom"/>
</dbReference>
<dbReference type="InterPro" id="IPR009060">
    <property type="entry name" value="UBA-like_sf"/>
</dbReference>
<dbReference type="InterPro" id="IPR015245">
    <property type="entry name" value="Tap_RNA-bd"/>
</dbReference>
<sequence>MGHSDQAVRRRARCWDMYQRRFSSVSQPVNLGMHSSSHQQQDGDAAMQGAHMESPVRYTPYAISPSHRRGSFLKQDQTHVNMEREQKPPERRVEVNRPHETLGSWFKITIPFGIKYSEKWLLNLIQNKCSVFFIPVEFHYEKMNATFFVENASIASALKNVSGKIWDEDNEKISIFVCPDGIPNSVQREPKSEKVEQAKLAVNQQQALDIQKLPVYSDFMACDTKMAQNPRKGMAASLHVHEENIPKVMSSGEMDKWKGIEPGEKCVDRSPVCTTFLDNSSNINSILELFPKLLCLDGQQSPGPTLCGLEAHKRLPTCKGSFFGSEMLKNLVLQFLQQYYLIYDSGDRQGLLGAYHDEACFSLSISFNPGDSALSILFKYFKDNRNIKMLQDPYLRGQLLKHTKCDIVDFLSSLPKTQHDLSSFLVDMWYQTKWMLCFSVNGVFKEVEGQSQGSVLAFTRTFIATPGSNSSLCIVNDELFLRGASHQRTQSALFTLVPTPFSSFMPAFSQEQQQMAQGFSAQSGMNFQWSQKCLHNNQQDYSRAVPVLAPPKVYFPVTESGDLAGAKKPKPNSQG</sequence>
<comment type="subcellular location">
    <subcellularLocation>
        <location evidence="2">Cytoplasm</location>
    </subcellularLocation>
    <subcellularLocation>
        <location evidence="1">Nucleus</location>
    </subcellularLocation>
</comment>
<dbReference type="CTD" id="56000"/>
<dbReference type="InterPro" id="IPR030217">
    <property type="entry name" value="NXF_fam"/>
</dbReference>
<evidence type="ECO:0000259" key="11">
    <source>
        <dbReference type="PROSITE" id="PS51281"/>
    </source>
</evidence>
<feature type="domain" description="TAP-C" evidence="11">
    <location>
        <begin position="510"/>
        <end position="563"/>
    </location>
</feature>
<dbReference type="InterPro" id="IPR035979">
    <property type="entry name" value="RBD_domain_sf"/>
</dbReference>
<dbReference type="InterPro" id="IPR032710">
    <property type="entry name" value="NTF2-like_dom_sf"/>
</dbReference>
<dbReference type="SUPFAM" id="SSF54928">
    <property type="entry name" value="RNA-binding domain, RBD"/>
    <property type="match status" value="1"/>
</dbReference>
<dbReference type="GO" id="GO:0016973">
    <property type="term" value="P:poly(A)+ mRNA export from nucleus"/>
    <property type="evidence" value="ECO:0007669"/>
    <property type="project" value="TreeGrafter"/>
</dbReference>
<organism evidence="12 13">
    <name type="scientific">Sapajus apella</name>
    <name type="common">Brown-capped capuchin</name>
    <name type="synonym">Cebus apella</name>
    <dbReference type="NCBI Taxonomy" id="9515"/>
    <lineage>
        <taxon>Eukaryota</taxon>
        <taxon>Metazoa</taxon>
        <taxon>Chordata</taxon>
        <taxon>Craniata</taxon>
        <taxon>Vertebrata</taxon>
        <taxon>Euteleostomi</taxon>
        <taxon>Mammalia</taxon>
        <taxon>Eutheria</taxon>
        <taxon>Euarchontoglires</taxon>
        <taxon>Primates</taxon>
        <taxon>Haplorrhini</taxon>
        <taxon>Platyrrhini</taxon>
        <taxon>Cebidae</taxon>
        <taxon>Cebinae</taxon>
        <taxon>Sapajus</taxon>
    </lineage>
</organism>
<dbReference type="AlphaFoldDB" id="A0A6J3H4M7"/>
<name>A0A6J3H4M7_SAPAP</name>
<evidence type="ECO:0000256" key="5">
    <source>
        <dbReference type="ARBA" id="ARBA00022490"/>
    </source>
</evidence>
<keyword evidence="6" id="KW-0433">Leucine-rich repeat</keyword>
<dbReference type="InterPro" id="IPR012677">
    <property type="entry name" value="Nucleotide-bd_a/b_plait_sf"/>
</dbReference>
<dbReference type="GO" id="GO:0005737">
    <property type="term" value="C:cytoplasm"/>
    <property type="evidence" value="ECO:0007669"/>
    <property type="project" value="UniProtKB-SubCell"/>
</dbReference>
<evidence type="ECO:0000256" key="6">
    <source>
        <dbReference type="ARBA" id="ARBA00022614"/>
    </source>
</evidence>
<feature type="domain" description="NTF2" evidence="10">
    <location>
        <begin position="331"/>
        <end position="481"/>
    </location>
</feature>
<dbReference type="PROSITE" id="PS50177">
    <property type="entry name" value="NTF2_DOMAIN"/>
    <property type="match status" value="1"/>
</dbReference>
<dbReference type="InterPro" id="IPR057125">
    <property type="entry name" value="NXF1/2/3/5-like_LRR"/>
</dbReference>
<dbReference type="GO" id="GO:0042272">
    <property type="term" value="C:nuclear RNA export factor complex"/>
    <property type="evidence" value="ECO:0007669"/>
    <property type="project" value="UniProtKB-ARBA"/>
</dbReference>
<dbReference type="PANTHER" id="PTHR10662:SF12">
    <property type="entry name" value="NUCLEAR RNA EXPORT FACTOR 3"/>
    <property type="match status" value="1"/>
</dbReference>
<dbReference type="Gene3D" id="3.30.70.330">
    <property type="match status" value="1"/>
</dbReference>
<dbReference type="SMART" id="SM00804">
    <property type="entry name" value="TAP_C"/>
    <property type="match status" value="1"/>
</dbReference>
<evidence type="ECO:0000256" key="8">
    <source>
        <dbReference type="ARBA" id="ARBA00022816"/>
    </source>
</evidence>
<dbReference type="Gene3D" id="1.10.8.10">
    <property type="entry name" value="DNA helicase RuvA subunit, C-terminal domain"/>
    <property type="match status" value="1"/>
</dbReference>
<protein>
    <submittedName>
        <fullName evidence="13">Nuclear RNA export factor 3 isoform X1</fullName>
    </submittedName>
</protein>
<keyword evidence="5" id="KW-0963">Cytoplasm</keyword>
<dbReference type="RefSeq" id="XP_032125156.1">
    <property type="nucleotide sequence ID" value="XM_032269265.1"/>
</dbReference>